<evidence type="ECO:0000256" key="9">
    <source>
        <dbReference type="ARBA" id="ARBA00049940"/>
    </source>
</evidence>
<feature type="transmembrane region" description="Helical" evidence="10">
    <location>
        <begin position="37"/>
        <end position="59"/>
    </location>
</feature>
<keyword evidence="5 10" id="KW-0472">Membrane</keyword>
<comment type="function">
    <text evidence="9 10">Fluoride-specific ion channel. Important for reducing fluoride concentration in the cell, thus reducing its toxicity.</text>
</comment>
<dbReference type="GO" id="GO:0005886">
    <property type="term" value="C:plasma membrane"/>
    <property type="evidence" value="ECO:0007669"/>
    <property type="project" value="UniProtKB-SubCell"/>
</dbReference>
<evidence type="ECO:0000256" key="2">
    <source>
        <dbReference type="ARBA" id="ARBA00022475"/>
    </source>
</evidence>
<feature type="transmembrane region" description="Helical" evidence="10">
    <location>
        <begin position="7"/>
        <end position="25"/>
    </location>
</feature>
<dbReference type="EMBL" id="JABEPQ010000003">
    <property type="protein sequence ID" value="NNM47271.1"/>
    <property type="molecule type" value="Genomic_DNA"/>
</dbReference>
<keyword evidence="10" id="KW-0813">Transport</keyword>
<evidence type="ECO:0000313" key="11">
    <source>
        <dbReference type="EMBL" id="NNM47271.1"/>
    </source>
</evidence>
<dbReference type="AlphaFoldDB" id="A0A849HLL1"/>
<gene>
    <name evidence="10" type="primary">fluC</name>
    <name evidence="10" type="synonym">crcB</name>
    <name evidence="11" type="ORF">HJG52_14825</name>
</gene>
<dbReference type="PANTHER" id="PTHR28259:SF1">
    <property type="entry name" value="FLUORIDE EXPORT PROTEIN 1-RELATED"/>
    <property type="match status" value="1"/>
</dbReference>
<keyword evidence="6 10" id="KW-0407">Ion channel</keyword>
<organism evidence="11 12">
    <name type="scientific">Knoellia koreensis</name>
    <dbReference type="NCBI Taxonomy" id="2730921"/>
    <lineage>
        <taxon>Bacteria</taxon>
        <taxon>Bacillati</taxon>
        <taxon>Actinomycetota</taxon>
        <taxon>Actinomycetes</taxon>
        <taxon>Micrococcales</taxon>
        <taxon>Intrasporangiaceae</taxon>
        <taxon>Knoellia</taxon>
    </lineage>
</organism>
<keyword evidence="3 10" id="KW-0812">Transmembrane</keyword>
<evidence type="ECO:0000256" key="1">
    <source>
        <dbReference type="ARBA" id="ARBA00004651"/>
    </source>
</evidence>
<keyword evidence="2 10" id="KW-1003">Cell membrane</keyword>
<proteinExistence type="inferred from homology"/>
<comment type="similarity">
    <text evidence="7 10">Belongs to the fluoride channel Fluc/FEX (TC 1.A.43) family.</text>
</comment>
<sequence>MRGRGDIVGSIAAGGAIGALARWGLAELIPHGTGEFATSTLIANVVGAFLIGVLMVVVVEVMQPTRLVRPFLGVGVLGGFTTFSTYTLDLHEMLREGHPGAAAAYLVVTLVGGLAATAAAIAVTRHLLVREGAQ</sequence>
<comment type="caution">
    <text evidence="11">The sequence shown here is derived from an EMBL/GenBank/DDBJ whole genome shotgun (WGS) entry which is preliminary data.</text>
</comment>
<feature type="transmembrane region" description="Helical" evidence="10">
    <location>
        <begin position="100"/>
        <end position="123"/>
    </location>
</feature>
<feature type="binding site" evidence="10">
    <location>
        <position position="81"/>
    </location>
    <ligand>
        <name>Na(+)</name>
        <dbReference type="ChEBI" id="CHEBI:29101"/>
        <note>structural</note>
    </ligand>
</feature>
<keyword evidence="10" id="KW-0479">Metal-binding</keyword>
<evidence type="ECO:0000256" key="5">
    <source>
        <dbReference type="ARBA" id="ARBA00023136"/>
    </source>
</evidence>
<feature type="transmembrane region" description="Helical" evidence="10">
    <location>
        <begin position="71"/>
        <end position="88"/>
    </location>
</feature>
<evidence type="ECO:0000256" key="10">
    <source>
        <dbReference type="HAMAP-Rule" id="MF_00454"/>
    </source>
</evidence>
<evidence type="ECO:0000256" key="4">
    <source>
        <dbReference type="ARBA" id="ARBA00022989"/>
    </source>
</evidence>
<comment type="catalytic activity">
    <reaction evidence="8">
        <text>fluoride(in) = fluoride(out)</text>
        <dbReference type="Rhea" id="RHEA:76159"/>
        <dbReference type="ChEBI" id="CHEBI:17051"/>
    </reaction>
    <physiologicalReaction direction="left-to-right" evidence="8">
        <dbReference type="Rhea" id="RHEA:76160"/>
    </physiologicalReaction>
</comment>
<dbReference type="GO" id="GO:0140114">
    <property type="term" value="P:cellular detoxification of fluoride"/>
    <property type="evidence" value="ECO:0007669"/>
    <property type="project" value="UniProtKB-UniRule"/>
</dbReference>
<protein>
    <recommendedName>
        <fullName evidence="10">Fluoride-specific ion channel FluC</fullName>
    </recommendedName>
</protein>
<evidence type="ECO:0000256" key="7">
    <source>
        <dbReference type="ARBA" id="ARBA00035120"/>
    </source>
</evidence>
<accession>A0A849HLL1</accession>
<keyword evidence="12" id="KW-1185">Reference proteome</keyword>
<keyword evidence="4 10" id="KW-1133">Transmembrane helix</keyword>
<dbReference type="GO" id="GO:0046872">
    <property type="term" value="F:metal ion binding"/>
    <property type="evidence" value="ECO:0007669"/>
    <property type="project" value="UniProtKB-KW"/>
</dbReference>
<evidence type="ECO:0000256" key="6">
    <source>
        <dbReference type="ARBA" id="ARBA00023303"/>
    </source>
</evidence>
<name>A0A849HLL1_9MICO</name>
<comment type="subcellular location">
    <subcellularLocation>
        <location evidence="1 10">Cell membrane</location>
        <topology evidence="1 10">Multi-pass membrane protein</topology>
    </subcellularLocation>
</comment>
<reference evidence="11 12" key="1">
    <citation type="submission" date="2020-04" db="EMBL/GenBank/DDBJ databases">
        <title>Knoellia sp. isolate from air conditioner.</title>
        <authorList>
            <person name="Chea S."/>
            <person name="Kim D.-U."/>
        </authorList>
    </citation>
    <scope>NUCLEOTIDE SEQUENCE [LARGE SCALE GENOMIC DNA]</scope>
    <source>
        <strain evidence="11 12">DB2414S</strain>
    </source>
</reference>
<comment type="activity regulation">
    <text evidence="10">Na(+) is not transported, but it plays an essential structural role and its presence is essential for fluoride channel function.</text>
</comment>
<dbReference type="PANTHER" id="PTHR28259">
    <property type="entry name" value="FLUORIDE EXPORT PROTEIN 1-RELATED"/>
    <property type="match status" value="1"/>
</dbReference>
<dbReference type="InterPro" id="IPR003691">
    <property type="entry name" value="FluC"/>
</dbReference>
<keyword evidence="10" id="KW-0915">Sodium</keyword>
<dbReference type="Pfam" id="PF02537">
    <property type="entry name" value="CRCB"/>
    <property type="match status" value="1"/>
</dbReference>
<dbReference type="GO" id="GO:0062054">
    <property type="term" value="F:fluoride channel activity"/>
    <property type="evidence" value="ECO:0007669"/>
    <property type="project" value="UniProtKB-UniRule"/>
</dbReference>
<dbReference type="Proteomes" id="UP000588586">
    <property type="component" value="Unassembled WGS sequence"/>
</dbReference>
<dbReference type="HAMAP" id="MF_00454">
    <property type="entry name" value="FluC"/>
    <property type="match status" value="1"/>
</dbReference>
<evidence type="ECO:0000256" key="3">
    <source>
        <dbReference type="ARBA" id="ARBA00022692"/>
    </source>
</evidence>
<evidence type="ECO:0000313" key="12">
    <source>
        <dbReference type="Proteomes" id="UP000588586"/>
    </source>
</evidence>
<feature type="binding site" evidence="10">
    <location>
        <position position="78"/>
    </location>
    <ligand>
        <name>Na(+)</name>
        <dbReference type="ChEBI" id="CHEBI:29101"/>
        <note>structural</note>
    </ligand>
</feature>
<evidence type="ECO:0000256" key="8">
    <source>
        <dbReference type="ARBA" id="ARBA00035585"/>
    </source>
</evidence>
<keyword evidence="10" id="KW-0406">Ion transport</keyword>